<feature type="domain" description="TASOR PIN" evidence="3">
    <location>
        <begin position="1129"/>
        <end position="1270"/>
    </location>
</feature>
<dbReference type="InParanoid" id="A0A672GLM5"/>
<feature type="compositionally biased region" description="Low complexity" evidence="1">
    <location>
        <begin position="911"/>
        <end position="926"/>
    </location>
</feature>
<feature type="region of interest" description="Disordered" evidence="1">
    <location>
        <begin position="1668"/>
        <end position="1687"/>
    </location>
</feature>
<feature type="compositionally biased region" description="Basic and acidic residues" evidence="1">
    <location>
        <begin position="672"/>
        <end position="683"/>
    </location>
</feature>
<feature type="compositionally biased region" description="Basic and acidic residues" evidence="1">
    <location>
        <begin position="1549"/>
        <end position="1559"/>
    </location>
</feature>
<name>A0A672GLM5_SALFA</name>
<dbReference type="OMA" id="HSGEMNH"/>
<dbReference type="GO" id="GO:0003682">
    <property type="term" value="F:chromatin binding"/>
    <property type="evidence" value="ECO:0007669"/>
    <property type="project" value="TreeGrafter"/>
</dbReference>
<keyword evidence="5" id="KW-1185">Reference proteome</keyword>
<dbReference type="GO" id="GO:0097355">
    <property type="term" value="P:protein localization to heterochromatin"/>
    <property type="evidence" value="ECO:0007669"/>
    <property type="project" value="TreeGrafter"/>
</dbReference>
<organism evidence="4 5">
    <name type="scientific">Salarias fasciatus</name>
    <name type="common">Jewelled blenny</name>
    <name type="synonym">Blennius fasciatus</name>
    <dbReference type="NCBI Taxonomy" id="181472"/>
    <lineage>
        <taxon>Eukaryota</taxon>
        <taxon>Metazoa</taxon>
        <taxon>Chordata</taxon>
        <taxon>Craniata</taxon>
        <taxon>Vertebrata</taxon>
        <taxon>Euteleostomi</taxon>
        <taxon>Actinopterygii</taxon>
        <taxon>Neopterygii</taxon>
        <taxon>Teleostei</taxon>
        <taxon>Neoteleostei</taxon>
        <taxon>Acanthomorphata</taxon>
        <taxon>Ovalentaria</taxon>
        <taxon>Blenniimorphae</taxon>
        <taxon>Blenniiformes</taxon>
        <taxon>Blennioidei</taxon>
        <taxon>Blenniidae</taxon>
        <taxon>Salariinae</taxon>
        <taxon>Salarias</taxon>
    </lineage>
</organism>
<evidence type="ECO:0000259" key="3">
    <source>
        <dbReference type="Pfam" id="PF24630"/>
    </source>
</evidence>
<feature type="compositionally biased region" description="Low complexity" evidence="1">
    <location>
        <begin position="461"/>
        <end position="485"/>
    </location>
</feature>
<dbReference type="GO" id="GO:0045814">
    <property type="term" value="P:negative regulation of gene expression, epigenetic"/>
    <property type="evidence" value="ECO:0007669"/>
    <property type="project" value="InterPro"/>
</dbReference>
<feature type="domain" description="TASOR alpha/beta" evidence="2">
    <location>
        <begin position="1030"/>
        <end position="1125"/>
    </location>
</feature>
<feature type="compositionally biased region" description="Basic and acidic residues" evidence="1">
    <location>
        <begin position="652"/>
        <end position="663"/>
    </location>
</feature>
<sequence length="1687" mass="185486">MKGKDAPVPSIPLAPVRMNSQSAEGTKEDTQFTVWSGELVKDHRVLFHVSFRSSSPPFLPHKLPDKLEFGYVMRLQQVTKLIPSGLLSYNLYTGSREVEKNGYFCSLLEVIDKTRSTTSVTKLLHELEVKRLVVVIPLTERGFLFLLSSVQMASPAERAESWKRSLQALFVFPQTRDVARYATCRSSSSHHASEFSSSAPEMPHMDKFIPALHHALVKARANPPPELSAGVEQQAREYLSGLGEGKVRHYPMGEYDAKLDEQGEQLPVPKHHRVNMDSYVHCYLSNPAFYLLSVPRARQMMEAHCVAEPAPEATPRLSAGEQRGSARKEPASNDKDKQNKTQKMQQLIDLVLTCKRNAENEVRMEEGAGPKATGKKRKMEQETAERALKFLKASQETGTQERTTGLTRAAGGGTNQSLLEAAETGPGESWPFDRLAAKLGLPTNCDIDLRKQDELEEQMAGSVSSSEGFSPGSHSGEMNHAPAAGRGRGPGKKAHVYEESEELIPWILIPITGLCSERYSYRDRNLPEDPRFQHHATATAVFSKAGSPGRSPAPSPPPSPVPSPPPSTSQCPSPDPSPPPSPSQCPSPDPSPPPSPSQCPSPEPSSPPSPQRPLPVPPFRGPPNSPPPSSSSFPLSSSWAWSLEPNKLSALIKKESGANEERLAAPPSRELAGQREEKNEEPSVRPSNPPDPERTRLSPPPTEWAVEEPRTRNYLKQAVYGGEEAELAAEKELMGKVNQLRGSCAFPPSVSSVPPDTRRKIDDIVDKHLGVFSSEMQLLLRGENIHYSFPQSPHSTSATESPTPRHTLPYQALSRFSQYVSFHNPCPPVRDYVNSLQDSMESVVRELDDGWPVKKNADSMLANNVSAFVASVRASGASEDESVAADGGGSDGQNHGRAGGDEAWHRDSNCSSSVTSSVPAAADSPVPSRPQWQPQKGSGVTRAAVARDTSAGGRIFFTADGEGGASSDRTPGLSASSQTGEQNSITSSAPVPGAAAAGPGPPAADLSSLISQLQPEVFSNLVEIMKDVKRNSVLFHLHSTEPLDPADKDVKEHLLKQGNVEKNPVDFLREGNPDSRLLVIIKNKDIAAHVHKIPGLVSLKRHPSVVFVGIDTLDDIRNNSYNELFASGGCIVSDELTLSPDFISHKRLTSLLSVLKQNSSAERVWKWKIHSRTLKKLKEQAKFKREAASLLEVLTAYQELQIVEVLPHHHCDMSSMQSPDLECLIQLQARYTQYRHTVFLTEHRFETFPAYPNAGIVVASIDEILTDFSRLTCCHGIKEEQPSVEDLSASKGLCSALDFSQSTSRPHDPPEGCLKDKRPGDDENYSEPKDVALGSDGGRPSASPSSSSLEPDETSGDIQSRNVNSNMPQEVSLNQVTVEDSKYNHKMGPHWGACGKRALRIQLYGPSGQRWQDDALTDPNVWQHIVCMRVGYVPRHPPYKRWAPNEAVALVNQSTHLATSAIKVEGKPEWLEDVLVSLYSFRDRLWARVETIGCHPNGLPSTFCYLESERRNLSNLVRGQHMVDGWNFQRPRDNGNQSELAVPSSGSEEDPKRRPESYNEKRIQFYHNSGIKCRHSFLKQPKNWLEISYVRVGRVPKRPPFMMWDTSKVIALLNESSHDRTVGTAAEAKNGLLEKVIVSAYTHERGLWAKVEAVGISPMRSLAPFATSSPIRANSSPHRERTVKTGR</sequence>
<feature type="region of interest" description="Disordered" evidence="1">
    <location>
        <begin position="361"/>
        <end position="430"/>
    </location>
</feature>
<dbReference type="PANTHER" id="PTHR16207">
    <property type="entry name" value="SET DOMAIN-CONTAINING PROTEIN"/>
    <property type="match status" value="1"/>
</dbReference>
<dbReference type="Ensembl" id="ENSSFAT00005012813.1">
    <property type="protein sequence ID" value="ENSSFAP00005012274.1"/>
    <property type="gene ID" value="ENSSFAG00005006812.1"/>
</dbReference>
<evidence type="ECO:0000313" key="4">
    <source>
        <dbReference type="Ensembl" id="ENSSFAP00005012274.1"/>
    </source>
</evidence>
<dbReference type="GO" id="GO:0000792">
    <property type="term" value="C:heterochromatin"/>
    <property type="evidence" value="ECO:0007669"/>
    <property type="project" value="TreeGrafter"/>
</dbReference>
<evidence type="ECO:0008006" key="6">
    <source>
        <dbReference type="Google" id="ProtNLM"/>
    </source>
</evidence>
<dbReference type="Pfam" id="PF23314">
    <property type="entry name" value="TASOR_alpha-beta"/>
    <property type="match status" value="1"/>
</dbReference>
<feature type="region of interest" description="Disordered" evidence="1">
    <location>
        <begin position="1"/>
        <end position="25"/>
    </location>
</feature>
<reference evidence="4" key="3">
    <citation type="submission" date="2025-09" db="UniProtKB">
        <authorList>
            <consortium name="Ensembl"/>
        </authorList>
    </citation>
    <scope>IDENTIFICATION</scope>
</reference>
<feature type="compositionally biased region" description="Basic and acidic residues" evidence="1">
    <location>
        <begin position="1677"/>
        <end position="1687"/>
    </location>
</feature>
<feature type="region of interest" description="Disordered" evidence="1">
    <location>
        <begin position="311"/>
        <end position="342"/>
    </location>
</feature>
<protein>
    <recommendedName>
        <fullName evidence="6">DUF3715 domain-containing protein</fullName>
    </recommendedName>
</protein>
<dbReference type="GO" id="GO:0005654">
    <property type="term" value="C:nucleoplasm"/>
    <property type="evidence" value="ECO:0007669"/>
    <property type="project" value="TreeGrafter"/>
</dbReference>
<dbReference type="CDD" id="cd22569">
    <property type="entry name" value="TASOR_PBD"/>
    <property type="match status" value="1"/>
</dbReference>
<feature type="region of interest" description="Disordered" evidence="1">
    <location>
        <begin position="543"/>
        <end position="637"/>
    </location>
</feature>
<dbReference type="PANTHER" id="PTHR16207:SF1">
    <property type="entry name" value="PROTEIN TASOR"/>
    <property type="match status" value="1"/>
</dbReference>
<feature type="region of interest" description="Disordered" evidence="1">
    <location>
        <begin position="456"/>
        <end position="494"/>
    </location>
</feature>
<feature type="compositionally biased region" description="Low complexity" evidence="1">
    <location>
        <begin position="1338"/>
        <end position="1349"/>
    </location>
</feature>
<dbReference type="Pfam" id="PF24630">
    <property type="entry name" value="PIN_TASOR"/>
    <property type="match status" value="1"/>
</dbReference>
<reference evidence="4" key="1">
    <citation type="submission" date="2019-06" db="EMBL/GenBank/DDBJ databases">
        <authorList>
            <consortium name="Wellcome Sanger Institute Data Sharing"/>
        </authorList>
    </citation>
    <scope>NUCLEOTIDE SEQUENCE [LARGE SCALE GENOMIC DNA]</scope>
</reference>
<dbReference type="InterPro" id="IPR056242">
    <property type="entry name" value="PIN_TASOR"/>
</dbReference>
<dbReference type="InterPro" id="IPR046432">
    <property type="entry name" value="TASOR"/>
</dbReference>
<feature type="compositionally biased region" description="Pro residues" evidence="1">
    <location>
        <begin position="551"/>
        <end position="629"/>
    </location>
</feature>
<dbReference type="Proteomes" id="UP000472267">
    <property type="component" value="Chromosome 5"/>
</dbReference>
<evidence type="ECO:0000313" key="5">
    <source>
        <dbReference type="Proteomes" id="UP000472267"/>
    </source>
</evidence>
<feature type="compositionally biased region" description="Polar residues" evidence="1">
    <location>
        <begin position="967"/>
        <end position="988"/>
    </location>
</feature>
<accession>A0A672GLM5</accession>
<gene>
    <name evidence="4" type="primary">tasora</name>
</gene>
<evidence type="ECO:0000256" key="1">
    <source>
        <dbReference type="SAM" id="MobiDB-lite"/>
    </source>
</evidence>
<dbReference type="InterPro" id="IPR056243">
    <property type="entry name" value="TASOR_ab_dom"/>
</dbReference>
<feature type="region of interest" description="Disordered" evidence="1">
    <location>
        <begin position="1527"/>
        <end position="1559"/>
    </location>
</feature>
<feature type="compositionally biased region" description="Polar residues" evidence="1">
    <location>
        <begin position="1357"/>
        <end position="1370"/>
    </location>
</feature>
<feature type="compositionally biased region" description="Low complexity" evidence="1">
    <location>
        <begin position="989"/>
        <end position="998"/>
    </location>
</feature>
<feature type="compositionally biased region" description="Basic and acidic residues" evidence="1">
    <location>
        <begin position="324"/>
        <end position="339"/>
    </location>
</feature>
<evidence type="ECO:0000259" key="2">
    <source>
        <dbReference type="Pfam" id="PF23314"/>
    </source>
</evidence>
<proteinExistence type="predicted"/>
<feature type="compositionally biased region" description="Basic and acidic residues" evidence="1">
    <location>
        <begin position="379"/>
        <end position="388"/>
    </location>
</feature>
<reference evidence="4" key="2">
    <citation type="submission" date="2025-08" db="UniProtKB">
        <authorList>
            <consortium name="Ensembl"/>
        </authorList>
    </citation>
    <scope>IDENTIFICATION</scope>
</reference>
<feature type="region of interest" description="Disordered" evidence="1">
    <location>
        <begin position="652"/>
        <end position="708"/>
    </location>
</feature>
<feature type="compositionally biased region" description="Basic and acidic residues" evidence="1">
    <location>
        <begin position="1305"/>
        <end position="1330"/>
    </location>
</feature>
<feature type="compositionally biased region" description="Basic and acidic residues" evidence="1">
    <location>
        <begin position="898"/>
        <end position="908"/>
    </location>
</feature>
<feature type="region of interest" description="Disordered" evidence="1">
    <location>
        <begin position="1299"/>
        <end position="1370"/>
    </location>
</feature>
<feature type="region of interest" description="Disordered" evidence="1">
    <location>
        <begin position="879"/>
        <end position="1005"/>
    </location>
</feature>